<dbReference type="Pfam" id="PF01339">
    <property type="entry name" value="CheB_methylest"/>
    <property type="match status" value="1"/>
</dbReference>
<dbReference type="SUPFAM" id="SSF52738">
    <property type="entry name" value="Methylesterase CheB, C-terminal domain"/>
    <property type="match status" value="1"/>
</dbReference>
<dbReference type="RefSeq" id="WP_006051416.1">
    <property type="nucleotide sequence ID" value="NZ_ABLD01000018.1"/>
</dbReference>
<dbReference type="GO" id="GO:0008984">
    <property type="term" value="F:protein-glutamate methylesterase activity"/>
    <property type="evidence" value="ECO:0007669"/>
    <property type="project" value="UniProtKB-EC"/>
</dbReference>
<gene>
    <name evidence="6" type="ORF">BgramDRAFT_4844</name>
</gene>
<dbReference type="InterPro" id="IPR000673">
    <property type="entry name" value="Sig_transdc_resp-reg_Me-estase"/>
</dbReference>
<keyword evidence="4" id="KW-0145">Chemotaxis</keyword>
<dbReference type="PROSITE" id="PS50122">
    <property type="entry name" value="CHEB"/>
    <property type="match status" value="1"/>
</dbReference>
<reference evidence="6 7" key="1">
    <citation type="submission" date="2008-03" db="EMBL/GenBank/DDBJ databases">
        <title>Sequencing of the draft genome and assembly of Burkholderia graminis C4D1M.</title>
        <authorList>
            <consortium name="US DOE Joint Genome Institute (JGI-PGF)"/>
            <person name="Copeland A."/>
            <person name="Lucas S."/>
            <person name="Lapidus A."/>
            <person name="Glavina del Rio T."/>
            <person name="Dalin E."/>
            <person name="Tice H."/>
            <person name="Bruce D."/>
            <person name="Goodwin L."/>
            <person name="Pitluck S."/>
            <person name="Larimer F."/>
            <person name="Land M.L."/>
            <person name="Hauser L."/>
            <person name="Tiedje J."/>
            <person name="Richardson P."/>
        </authorList>
    </citation>
    <scope>NUCLEOTIDE SEQUENCE [LARGE SCALE GENOMIC DNA]</scope>
    <source>
        <strain evidence="7">ATCC 700544 / DSM 17151 / LMG 18924 / NCIMB 13744 / C4D1M</strain>
    </source>
</reference>
<dbReference type="PANTHER" id="PTHR42872">
    <property type="entry name" value="PROTEIN-GLUTAMATE METHYLESTERASE/PROTEIN-GLUTAMINE GLUTAMINASE"/>
    <property type="match status" value="1"/>
</dbReference>
<evidence type="ECO:0000256" key="1">
    <source>
        <dbReference type="ARBA" id="ARBA00022801"/>
    </source>
</evidence>
<dbReference type="Gene3D" id="3.40.50.180">
    <property type="entry name" value="Methylesterase CheB, C-terminal domain"/>
    <property type="match status" value="1"/>
</dbReference>
<dbReference type="GO" id="GO:0005737">
    <property type="term" value="C:cytoplasm"/>
    <property type="evidence" value="ECO:0007669"/>
    <property type="project" value="InterPro"/>
</dbReference>
<keyword evidence="7" id="KW-1185">Reference proteome</keyword>
<dbReference type="AlphaFoldDB" id="B1G685"/>
<protein>
    <recommendedName>
        <fullName evidence="2">protein-glutamate methylesterase</fullName>
        <ecNumber evidence="2">3.1.1.61</ecNumber>
    </recommendedName>
</protein>
<dbReference type="Proteomes" id="UP000005045">
    <property type="component" value="Unassembled WGS sequence"/>
</dbReference>
<dbReference type="GO" id="GO:0006935">
    <property type="term" value="P:chemotaxis"/>
    <property type="evidence" value="ECO:0007669"/>
    <property type="project" value="UniProtKB-UniRule"/>
</dbReference>
<dbReference type="InterPro" id="IPR035909">
    <property type="entry name" value="CheB_C"/>
</dbReference>
<feature type="domain" description="CheB-type methylesterase" evidence="5">
    <location>
        <begin position="12"/>
        <end position="191"/>
    </location>
</feature>
<evidence type="ECO:0000313" key="6">
    <source>
        <dbReference type="EMBL" id="EDT08422.1"/>
    </source>
</evidence>
<name>B1G685_PARG4</name>
<dbReference type="EC" id="3.1.1.61" evidence="2"/>
<evidence type="ECO:0000256" key="3">
    <source>
        <dbReference type="ARBA" id="ARBA00048267"/>
    </source>
</evidence>
<organism evidence="6 7">
    <name type="scientific">Paraburkholderia graminis (strain ATCC 700544 / DSM 17151 / LMG 18924 / NCIMB 13744 / C4D1M)</name>
    <dbReference type="NCBI Taxonomy" id="396598"/>
    <lineage>
        <taxon>Bacteria</taxon>
        <taxon>Pseudomonadati</taxon>
        <taxon>Pseudomonadota</taxon>
        <taxon>Betaproteobacteria</taxon>
        <taxon>Burkholderiales</taxon>
        <taxon>Burkholderiaceae</taxon>
        <taxon>Paraburkholderia</taxon>
    </lineage>
</organism>
<feature type="active site" evidence="4">
    <location>
        <position position="13"/>
    </location>
</feature>
<dbReference type="EMBL" id="ABLD01000018">
    <property type="protein sequence ID" value="EDT08422.1"/>
    <property type="molecule type" value="Genomic_DNA"/>
</dbReference>
<evidence type="ECO:0000259" key="5">
    <source>
        <dbReference type="PROSITE" id="PS50122"/>
    </source>
</evidence>
<dbReference type="PANTHER" id="PTHR42872:SF6">
    <property type="entry name" value="PROTEIN-GLUTAMATE METHYLESTERASE_PROTEIN-GLUTAMINE GLUTAMINASE"/>
    <property type="match status" value="1"/>
</dbReference>
<dbReference type="CDD" id="cd16433">
    <property type="entry name" value="CheB"/>
    <property type="match status" value="1"/>
</dbReference>
<evidence type="ECO:0000256" key="4">
    <source>
        <dbReference type="PROSITE-ProRule" id="PRU00050"/>
    </source>
</evidence>
<comment type="catalytic activity">
    <reaction evidence="3">
        <text>[protein]-L-glutamate 5-O-methyl ester + H2O = L-glutamyl-[protein] + methanol + H(+)</text>
        <dbReference type="Rhea" id="RHEA:23236"/>
        <dbReference type="Rhea" id="RHEA-COMP:10208"/>
        <dbReference type="Rhea" id="RHEA-COMP:10311"/>
        <dbReference type="ChEBI" id="CHEBI:15377"/>
        <dbReference type="ChEBI" id="CHEBI:15378"/>
        <dbReference type="ChEBI" id="CHEBI:17790"/>
        <dbReference type="ChEBI" id="CHEBI:29973"/>
        <dbReference type="ChEBI" id="CHEBI:82795"/>
        <dbReference type="EC" id="3.1.1.61"/>
    </reaction>
</comment>
<comment type="caution">
    <text evidence="6">The sequence shown here is derived from an EMBL/GenBank/DDBJ whole genome shotgun (WGS) entry which is preliminary data.</text>
</comment>
<proteinExistence type="predicted"/>
<feature type="active site" evidence="4">
    <location>
        <position position="40"/>
    </location>
</feature>
<feature type="active site" evidence="4">
    <location>
        <position position="133"/>
    </location>
</feature>
<evidence type="ECO:0000256" key="2">
    <source>
        <dbReference type="ARBA" id="ARBA00039140"/>
    </source>
</evidence>
<accession>B1G685</accession>
<evidence type="ECO:0000313" key="7">
    <source>
        <dbReference type="Proteomes" id="UP000005045"/>
    </source>
</evidence>
<sequence>MGWQTVISWLLASTGGLDALSTLVSGLAQDFPAALLIVLHTAPSSPRLLAAIVSRSTSLPVRYAEDGDTLENGCIFIAPPDCHMIVRDPCHLGSDCGPKVQFVRPSIDKLFESVAQVFGTGAIGVVLSGRAHDGSNGLSAITAAGGVGVVQDPLDARAAEMPASAIAGGHPKFVLPVVQIAALLSRLVQEEIDS</sequence>
<dbReference type="GO" id="GO:0000156">
    <property type="term" value="F:phosphorelay response regulator activity"/>
    <property type="evidence" value="ECO:0007669"/>
    <property type="project" value="InterPro"/>
</dbReference>
<keyword evidence="1 4" id="KW-0378">Hydrolase</keyword>